<comment type="similarity">
    <text evidence="2">Belongs to the autoinducer-2 exporter (AI-2E) (TC 2.A.86) family.</text>
</comment>
<keyword evidence="5 8" id="KW-0812">Transmembrane</keyword>
<dbReference type="PANTHER" id="PTHR21716">
    <property type="entry name" value="TRANSMEMBRANE PROTEIN"/>
    <property type="match status" value="1"/>
</dbReference>
<evidence type="ECO:0000256" key="4">
    <source>
        <dbReference type="ARBA" id="ARBA00022475"/>
    </source>
</evidence>
<comment type="subcellular location">
    <subcellularLocation>
        <location evidence="1">Cell membrane</location>
        <topology evidence="1">Multi-pass membrane protein</topology>
    </subcellularLocation>
</comment>
<evidence type="ECO:0000256" key="3">
    <source>
        <dbReference type="ARBA" id="ARBA00022448"/>
    </source>
</evidence>
<feature type="transmembrane region" description="Helical" evidence="8">
    <location>
        <begin position="55"/>
        <end position="80"/>
    </location>
</feature>
<dbReference type="GO" id="GO:0055085">
    <property type="term" value="P:transmembrane transport"/>
    <property type="evidence" value="ECO:0007669"/>
    <property type="project" value="TreeGrafter"/>
</dbReference>
<feature type="transmembrane region" description="Helical" evidence="8">
    <location>
        <begin position="210"/>
        <end position="235"/>
    </location>
</feature>
<dbReference type="EMBL" id="AP029170">
    <property type="protein sequence ID" value="BFD46461.1"/>
    <property type="molecule type" value="Genomic_DNA"/>
</dbReference>
<evidence type="ECO:0000256" key="2">
    <source>
        <dbReference type="ARBA" id="ARBA00009773"/>
    </source>
</evidence>
<dbReference type="Pfam" id="PF01594">
    <property type="entry name" value="AI-2E_transport"/>
    <property type="match status" value="1"/>
</dbReference>
<evidence type="ECO:0000256" key="6">
    <source>
        <dbReference type="ARBA" id="ARBA00022989"/>
    </source>
</evidence>
<feature type="transmembrane region" description="Helical" evidence="8">
    <location>
        <begin position="269"/>
        <end position="288"/>
    </location>
</feature>
<dbReference type="InterPro" id="IPR002549">
    <property type="entry name" value="AI-2E-like"/>
</dbReference>
<dbReference type="PANTHER" id="PTHR21716:SF53">
    <property type="entry name" value="PERMEASE PERM-RELATED"/>
    <property type="match status" value="1"/>
</dbReference>
<feature type="transmembrane region" description="Helical" evidence="8">
    <location>
        <begin position="241"/>
        <end position="262"/>
    </location>
</feature>
<name>A0AAT9G9T0_9RICK</name>
<feature type="transmembrane region" description="Helical" evidence="8">
    <location>
        <begin position="148"/>
        <end position="167"/>
    </location>
</feature>
<dbReference type="GO" id="GO:0005886">
    <property type="term" value="C:plasma membrane"/>
    <property type="evidence" value="ECO:0007669"/>
    <property type="project" value="UniProtKB-SubCell"/>
</dbReference>
<sequence length="348" mass="38961">MDKVIFWVIVIGTVIVTLTLISDILMPFLIAGVISYILHPIIDNLSLRYKLSRTIIVSVISLLFFSIFAIVVVVVLPIIYQQTTLLISKIPAYKDYLQTELIPVITAKVYSIDPNIADKIKDSISNFVNGIFLLITGLANNIWHVTKITINLFMLILLIPLILFYFLRDWLTMAKNIDLLLPLKGKKKIQEILSAINCSLSAYIRGQLNVCLLLSVYYGISLSILGVDLGVLLGILSSFSIIIPFVGVFISFSLTMIVSYFTFGMVNKLFYIIIIYLIGLIVEGYILSPKIIGDKIGLHPLWIIFAVLALGNLFGFIGIFFAVPIASIIKVLFLAAIDFYKSSKFYKI</sequence>
<evidence type="ECO:0000256" key="7">
    <source>
        <dbReference type="ARBA" id="ARBA00023136"/>
    </source>
</evidence>
<evidence type="ECO:0000313" key="9">
    <source>
        <dbReference type="EMBL" id="BFD46461.1"/>
    </source>
</evidence>
<proteinExistence type="inferred from homology"/>
<organism evidence="9">
    <name type="scientific">Candidatus Tisiphia endosymbiont of Sergentomyia squamirostris</name>
    <dbReference type="NCBI Taxonomy" id="3113639"/>
    <lineage>
        <taxon>Bacteria</taxon>
        <taxon>Pseudomonadati</taxon>
        <taxon>Pseudomonadota</taxon>
        <taxon>Alphaproteobacteria</taxon>
        <taxon>Rickettsiales</taxon>
        <taxon>Rickettsiaceae</taxon>
        <taxon>Rickettsieae</taxon>
        <taxon>Candidatus Tisiphia</taxon>
    </lineage>
</organism>
<reference evidence="9" key="1">
    <citation type="submission" date="2024-01" db="EMBL/GenBank/DDBJ databases">
        <title>Sequencing the genomes of a sandfly, Sergentomyia squamirostris, and its two endosymbionts.</title>
        <authorList>
            <person name="Itokawa K."/>
            <person name="Sanjoba C."/>
        </authorList>
    </citation>
    <scope>NUCLEOTIDE SEQUENCE</scope>
    <source>
        <strain evidence="9">RiSSQ</strain>
    </source>
</reference>
<accession>A0AAT9G9T0</accession>
<feature type="transmembrane region" description="Helical" evidence="8">
    <location>
        <begin position="300"/>
        <end position="333"/>
    </location>
</feature>
<protein>
    <submittedName>
        <fullName evidence="9">AI-2E family transporter</fullName>
    </submittedName>
</protein>
<feature type="transmembrane region" description="Helical" evidence="8">
    <location>
        <begin position="6"/>
        <end position="34"/>
    </location>
</feature>
<gene>
    <name evidence="9" type="ORF">DMENIID0002_11070</name>
</gene>
<keyword evidence="4" id="KW-1003">Cell membrane</keyword>
<evidence type="ECO:0000256" key="5">
    <source>
        <dbReference type="ARBA" id="ARBA00022692"/>
    </source>
</evidence>
<keyword evidence="3" id="KW-0813">Transport</keyword>
<evidence type="ECO:0000256" key="8">
    <source>
        <dbReference type="SAM" id="Phobius"/>
    </source>
</evidence>
<keyword evidence="6 8" id="KW-1133">Transmembrane helix</keyword>
<keyword evidence="7 8" id="KW-0472">Membrane</keyword>
<dbReference type="AlphaFoldDB" id="A0AAT9G9T0"/>
<evidence type="ECO:0000256" key="1">
    <source>
        <dbReference type="ARBA" id="ARBA00004651"/>
    </source>
</evidence>